<reference evidence="4" key="1">
    <citation type="journal article" date="2010" name="Genome Biol.">
        <title>Genome sequence of the necrotrophic plant pathogen Pythium ultimum reveals original pathogenicity mechanisms and effector repertoire.</title>
        <authorList>
            <person name="Levesque C.A."/>
            <person name="Brouwer H."/>
            <person name="Cano L."/>
            <person name="Hamilton J.P."/>
            <person name="Holt C."/>
            <person name="Huitema E."/>
            <person name="Raffaele S."/>
            <person name="Robideau G.P."/>
            <person name="Thines M."/>
            <person name="Win J."/>
            <person name="Zerillo M.M."/>
            <person name="Beakes G.W."/>
            <person name="Boore J.L."/>
            <person name="Busam D."/>
            <person name="Dumas B."/>
            <person name="Ferriera S."/>
            <person name="Fuerstenberg S.I."/>
            <person name="Gachon C.M."/>
            <person name="Gaulin E."/>
            <person name="Govers F."/>
            <person name="Grenville-Briggs L."/>
            <person name="Horner N."/>
            <person name="Hostetler J."/>
            <person name="Jiang R.H."/>
            <person name="Johnson J."/>
            <person name="Krajaejun T."/>
            <person name="Lin H."/>
            <person name="Meijer H.J."/>
            <person name="Moore B."/>
            <person name="Morris P."/>
            <person name="Phuntmart V."/>
            <person name="Puiu D."/>
            <person name="Shetty J."/>
            <person name="Stajich J.E."/>
            <person name="Tripathy S."/>
            <person name="Wawra S."/>
            <person name="van West P."/>
            <person name="Whitty B.R."/>
            <person name="Coutinho P.M."/>
            <person name="Henrissat B."/>
            <person name="Martin F."/>
            <person name="Thomas P.D."/>
            <person name="Tyler B.M."/>
            <person name="De Vries R.P."/>
            <person name="Kamoun S."/>
            <person name="Yandell M."/>
            <person name="Tisserat N."/>
            <person name="Buell C.R."/>
        </authorList>
    </citation>
    <scope>NUCLEOTIDE SEQUENCE</scope>
    <source>
        <strain evidence="4">DAOM:BR144</strain>
    </source>
</reference>
<dbReference type="OMA" id="HGAFIDE"/>
<feature type="domain" description="PH" evidence="2">
    <location>
        <begin position="1"/>
        <end position="112"/>
    </location>
</feature>
<dbReference type="InParanoid" id="K3WZU5"/>
<reference evidence="4" key="2">
    <citation type="submission" date="2010-04" db="EMBL/GenBank/DDBJ databases">
        <authorList>
            <person name="Buell R."/>
            <person name="Hamilton J."/>
            <person name="Hostetler J."/>
        </authorList>
    </citation>
    <scope>NUCLEOTIDE SEQUENCE [LARGE SCALE GENOMIC DNA]</scope>
    <source>
        <strain evidence="4">DAOM:BR144</strain>
    </source>
</reference>
<dbReference type="VEuPathDB" id="FungiDB:PYU1_G010472"/>
<organism evidence="3 4">
    <name type="scientific">Globisporangium ultimum (strain ATCC 200006 / CBS 805.95 / DAOM BR144)</name>
    <name type="common">Pythium ultimum</name>
    <dbReference type="NCBI Taxonomy" id="431595"/>
    <lineage>
        <taxon>Eukaryota</taxon>
        <taxon>Sar</taxon>
        <taxon>Stramenopiles</taxon>
        <taxon>Oomycota</taxon>
        <taxon>Peronosporomycetes</taxon>
        <taxon>Pythiales</taxon>
        <taxon>Pythiaceae</taxon>
        <taxon>Globisporangium</taxon>
    </lineage>
</organism>
<dbReference type="EnsemblProtists" id="PYU1_T010494">
    <property type="protein sequence ID" value="PYU1_T010494"/>
    <property type="gene ID" value="PYU1_G010472"/>
</dbReference>
<protein>
    <recommendedName>
        <fullName evidence="2">PH domain-containing protein</fullName>
    </recommendedName>
</protein>
<dbReference type="HOGENOM" id="CLU_1258278_0_0_1"/>
<proteinExistence type="predicted"/>
<name>K3WZU5_GLOUD</name>
<feature type="compositionally biased region" description="Low complexity" evidence="1">
    <location>
        <begin position="167"/>
        <end position="190"/>
    </location>
</feature>
<evidence type="ECO:0000313" key="3">
    <source>
        <dbReference type="EnsemblProtists" id="PYU1_T010494"/>
    </source>
</evidence>
<feature type="region of interest" description="Disordered" evidence="1">
    <location>
        <begin position="167"/>
        <end position="195"/>
    </location>
</feature>
<dbReference type="EMBL" id="GL376596">
    <property type="status" value="NOT_ANNOTATED_CDS"/>
    <property type="molecule type" value="Genomic_DNA"/>
</dbReference>
<sequence>MSKEGFLIAHEEHERSAIYYCVLGEGRLQFFSRRFSGVLVRELTLTRSKLKIRGVPDEDARGCPFSFTVQLQRARIQDGRQIVIGRPELLVLSAPSWGERKAWGNAIHAWQRNYWGDPQHQSANMDDEELEAFFLAQHKALEGALQVAMEFSLPEYYSDVKRITSSGSNATSAASSQPNGSHNSSSNSARRSAKKKAAAAAMSRMLFSRAQAVKSMGSQVGKKIRATKSAVSFSLPPMGVSFASAAPQQPAH</sequence>
<dbReference type="AlphaFoldDB" id="K3WZU5"/>
<dbReference type="InterPro" id="IPR001849">
    <property type="entry name" value="PH_domain"/>
</dbReference>
<dbReference type="Proteomes" id="UP000019132">
    <property type="component" value="Unassembled WGS sequence"/>
</dbReference>
<dbReference type="eggNOG" id="ENOG502S0NU">
    <property type="taxonomic scope" value="Eukaryota"/>
</dbReference>
<dbReference type="SUPFAM" id="SSF50729">
    <property type="entry name" value="PH domain-like"/>
    <property type="match status" value="1"/>
</dbReference>
<evidence type="ECO:0000256" key="1">
    <source>
        <dbReference type="SAM" id="MobiDB-lite"/>
    </source>
</evidence>
<reference evidence="3" key="3">
    <citation type="submission" date="2015-02" db="UniProtKB">
        <authorList>
            <consortium name="EnsemblProtists"/>
        </authorList>
    </citation>
    <scope>IDENTIFICATION</scope>
    <source>
        <strain evidence="3">DAOM BR144</strain>
    </source>
</reference>
<evidence type="ECO:0000259" key="2">
    <source>
        <dbReference type="PROSITE" id="PS50003"/>
    </source>
</evidence>
<dbReference type="PROSITE" id="PS50003">
    <property type="entry name" value="PH_DOMAIN"/>
    <property type="match status" value="1"/>
</dbReference>
<evidence type="ECO:0000313" key="4">
    <source>
        <dbReference type="Proteomes" id="UP000019132"/>
    </source>
</evidence>
<accession>K3WZU5</accession>
<keyword evidence="4" id="KW-1185">Reference proteome</keyword>